<gene>
    <name evidence="1" type="ORF">K488DRAFT_51588</name>
</gene>
<dbReference type="EMBL" id="MU273571">
    <property type="protein sequence ID" value="KAI0031674.1"/>
    <property type="molecule type" value="Genomic_DNA"/>
</dbReference>
<name>A0ACB8QIN9_9AGAM</name>
<proteinExistence type="predicted"/>
<protein>
    <submittedName>
        <fullName evidence="1">Platelet-activating factor acetylhydrolase</fullName>
    </submittedName>
</protein>
<evidence type="ECO:0000313" key="1">
    <source>
        <dbReference type="EMBL" id="KAI0031674.1"/>
    </source>
</evidence>
<keyword evidence="2" id="KW-1185">Reference proteome</keyword>
<comment type="caution">
    <text evidence="1">The sequence shown here is derived from an EMBL/GenBank/DDBJ whole genome shotgun (WGS) entry which is preliminary data.</text>
</comment>
<accession>A0ACB8QIN9</accession>
<sequence length="440" mass="48905">MTLLTDSVGPYDVGATAFTLPVHPPIASGTACLRDAQGQLAPALLAEQVDFIAYYPTPQSSQAKFKKGLYWLTRPLKDTVGGYSHFITISPWVLWPAVVFFGAGLKAPVYKNSPPLRSPDHQWSLVLFSHGLGSNGMTYSQMCSHLASHGHVVLAFEHHDGSGPIFRPRSSHIGRKKPMYFLRSSQVAWDNSQSSDADERSRFRLRVEQLAFRHLEIYLGYQAFSQLVTSGEFGALRERDGMPLDPTWVGGSWVQCSKVAIIGHSFGGGTVTSMISTPPPEGLTITPIPISHAVALDPWLDPLSENPEPSTGTQPTNRNLPQLLVVTSERIALWPDHFARLLGIVRNWIGSTHVSFCDFPVMLPPVIRSSSARQILRVINTLVLDFINDRLAESIDRMGPRRLETETKRRSWYRFWAERETAQLVGEPGNIVVHIEPPKL</sequence>
<reference evidence="1" key="2">
    <citation type="journal article" date="2022" name="New Phytol.">
        <title>Evolutionary transition to the ectomycorrhizal habit in the genomes of a hyperdiverse lineage of mushroom-forming fungi.</title>
        <authorList>
            <person name="Looney B."/>
            <person name="Miyauchi S."/>
            <person name="Morin E."/>
            <person name="Drula E."/>
            <person name="Courty P.E."/>
            <person name="Kohler A."/>
            <person name="Kuo A."/>
            <person name="LaButti K."/>
            <person name="Pangilinan J."/>
            <person name="Lipzen A."/>
            <person name="Riley R."/>
            <person name="Andreopoulos W."/>
            <person name="He G."/>
            <person name="Johnson J."/>
            <person name="Nolan M."/>
            <person name="Tritt A."/>
            <person name="Barry K.W."/>
            <person name="Grigoriev I.V."/>
            <person name="Nagy L.G."/>
            <person name="Hibbett D."/>
            <person name="Henrissat B."/>
            <person name="Matheny P.B."/>
            <person name="Labbe J."/>
            <person name="Martin F.M."/>
        </authorList>
    </citation>
    <scope>NUCLEOTIDE SEQUENCE</scope>
    <source>
        <strain evidence="1">EC-137</strain>
    </source>
</reference>
<organism evidence="1 2">
    <name type="scientific">Vararia minispora EC-137</name>
    <dbReference type="NCBI Taxonomy" id="1314806"/>
    <lineage>
        <taxon>Eukaryota</taxon>
        <taxon>Fungi</taxon>
        <taxon>Dikarya</taxon>
        <taxon>Basidiomycota</taxon>
        <taxon>Agaricomycotina</taxon>
        <taxon>Agaricomycetes</taxon>
        <taxon>Russulales</taxon>
        <taxon>Lachnocladiaceae</taxon>
        <taxon>Vararia</taxon>
    </lineage>
</organism>
<dbReference type="Proteomes" id="UP000814128">
    <property type="component" value="Unassembled WGS sequence"/>
</dbReference>
<reference evidence="1" key="1">
    <citation type="submission" date="2021-02" db="EMBL/GenBank/DDBJ databases">
        <authorList>
            <consortium name="DOE Joint Genome Institute"/>
            <person name="Ahrendt S."/>
            <person name="Looney B.P."/>
            <person name="Miyauchi S."/>
            <person name="Morin E."/>
            <person name="Drula E."/>
            <person name="Courty P.E."/>
            <person name="Chicoki N."/>
            <person name="Fauchery L."/>
            <person name="Kohler A."/>
            <person name="Kuo A."/>
            <person name="Labutti K."/>
            <person name="Pangilinan J."/>
            <person name="Lipzen A."/>
            <person name="Riley R."/>
            <person name="Andreopoulos W."/>
            <person name="He G."/>
            <person name="Johnson J."/>
            <person name="Barry K.W."/>
            <person name="Grigoriev I.V."/>
            <person name="Nagy L."/>
            <person name="Hibbett D."/>
            <person name="Henrissat B."/>
            <person name="Matheny P.B."/>
            <person name="Labbe J."/>
            <person name="Martin F."/>
        </authorList>
    </citation>
    <scope>NUCLEOTIDE SEQUENCE</scope>
    <source>
        <strain evidence="1">EC-137</strain>
    </source>
</reference>
<evidence type="ECO:0000313" key="2">
    <source>
        <dbReference type="Proteomes" id="UP000814128"/>
    </source>
</evidence>